<proteinExistence type="predicted"/>
<accession>A0A830EJV8</accession>
<dbReference type="RefSeq" id="WP_188788733.1">
    <property type="nucleotide sequence ID" value="NZ_BMOC01000035.1"/>
</dbReference>
<feature type="region of interest" description="Disordered" evidence="1">
    <location>
        <begin position="50"/>
        <end position="142"/>
    </location>
</feature>
<evidence type="ECO:0000256" key="1">
    <source>
        <dbReference type="SAM" id="MobiDB-lite"/>
    </source>
</evidence>
<feature type="compositionally biased region" description="Basic and acidic residues" evidence="1">
    <location>
        <begin position="1129"/>
        <end position="1143"/>
    </location>
</feature>
<gene>
    <name evidence="2" type="ORF">GCM10008995_29090</name>
</gene>
<feature type="region of interest" description="Disordered" evidence="1">
    <location>
        <begin position="162"/>
        <end position="182"/>
    </location>
</feature>
<feature type="compositionally biased region" description="Polar residues" evidence="1">
    <location>
        <begin position="100"/>
        <end position="110"/>
    </location>
</feature>
<feature type="compositionally biased region" description="Basic and acidic residues" evidence="1">
    <location>
        <begin position="63"/>
        <end position="74"/>
    </location>
</feature>
<dbReference type="OrthoDB" id="242746at2157"/>
<evidence type="ECO:0000313" key="3">
    <source>
        <dbReference type="Proteomes" id="UP000653099"/>
    </source>
</evidence>
<keyword evidence="3" id="KW-1185">Reference proteome</keyword>
<dbReference type="EMBL" id="BMOC01000035">
    <property type="protein sequence ID" value="GGJ17512.1"/>
    <property type="molecule type" value="Genomic_DNA"/>
</dbReference>
<evidence type="ECO:0000313" key="2">
    <source>
        <dbReference type="EMBL" id="GGJ17512.1"/>
    </source>
</evidence>
<dbReference type="Proteomes" id="UP000653099">
    <property type="component" value="Unassembled WGS sequence"/>
</dbReference>
<dbReference type="SUPFAM" id="SSF46785">
    <property type="entry name" value="Winged helix' DNA-binding domain"/>
    <property type="match status" value="1"/>
</dbReference>
<protein>
    <submittedName>
        <fullName evidence="2">Uncharacterized protein</fullName>
    </submittedName>
</protein>
<feature type="region of interest" description="Disordered" evidence="1">
    <location>
        <begin position="1127"/>
        <end position="1165"/>
    </location>
</feature>
<reference evidence="2" key="1">
    <citation type="journal article" date="2014" name="Int. J. Syst. Evol. Microbiol.">
        <title>Complete genome sequence of Corynebacterium casei LMG S-19264T (=DSM 44701T), isolated from a smear-ripened cheese.</title>
        <authorList>
            <consortium name="US DOE Joint Genome Institute (JGI-PGF)"/>
            <person name="Walter F."/>
            <person name="Albersmeier A."/>
            <person name="Kalinowski J."/>
            <person name="Ruckert C."/>
        </authorList>
    </citation>
    <scope>NUCLEOTIDE SEQUENCE</scope>
    <source>
        <strain evidence="2">JCM 14359</strain>
    </source>
</reference>
<name>A0A830EJV8_9EURY</name>
<dbReference type="AlphaFoldDB" id="A0A830EJV8"/>
<dbReference type="InterPro" id="IPR036390">
    <property type="entry name" value="WH_DNA-bd_sf"/>
</dbReference>
<comment type="caution">
    <text evidence="2">The sequence shown here is derived from an EMBL/GenBank/DDBJ whole genome shotgun (WGS) entry which is preliminary data.</text>
</comment>
<organism evidence="2 3">
    <name type="scientific">Halobellus salinus</name>
    <dbReference type="NCBI Taxonomy" id="931585"/>
    <lineage>
        <taxon>Archaea</taxon>
        <taxon>Methanobacteriati</taxon>
        <taxon>Methanobacteriota</taxon>
        <taxon>Stenosarchaea group</taxon>
        <taxon>Halobacteria</taxon>
        <taxon>Halobacteriales</taxon>
        <taxon>Haloferacaceae</taxon>
        <taxon>Halobellus</taxon>
    </lineage>
</organism>
<sequence>MTRFDWESLIWETRGYLGIEGTDPVPVEELREQAKANGYDDREIRNALRDTDALESLGDDPDDLRVRLAEESGKRGKQAGKTPEDGDPPGSNPGGETDKPGSSNGLNQQDQPEDPPVLVKDTDPEESVGTWSDADFSDTESDTYLPALIESDQWMTRGEDLPPYERPKAPYAPWADTDGAKWGNKENRADFATAKEWADTDPRADGLAFIQLESDPFGFVDGDDVRDPETGDPHPAFIAILEHLGATYADVSTSGSGSHAYYYAPDGLPIEGKEQATFEIDTEPWGANDDPPTVEIYANKHVNITTGEHVRGTPLEVREWNTDALRAILEANGYTDKEPISHDTDKDRADLEEYDPTATGTDATTDEIRDVLHAVDRLEPRDLPLRTRQTGTDSTGWSTWNPSYRTSESGASVHSPPGEPVFHDHKEGESFGLLGLFAAEEGITSNPWDRLEGGEWWDVVAAARDAGAPIPEYVGGKTHDTDPVAVLPESVRDLSHATTGFDWRHTARQGPDTLTLDDARERTTDTIADAYQYGDRVLVEALPAIGKSYGAIKAAARTGEAVTMLTLRGRKEQYDQLREWCDEHGLAHYTLPSFTHDCDTANGEHGQEWADTVGEWYARGATPKEIHKNAEYELGRSLPCQEHEGQQCPYSSKWDFDPEEYDVLIGHYTHAYREDKVVSGRTVVFDEFPGAYETALGADLQGAVSYWLQTNDGVPYDDYTDLLENRGDETRRADALLWFEEHGVEPDELSVFDDPNAHAAAPLAVFTILASDDLGNGFERADIDGVGTGVRNREHGGVSILQPPALEYASGVVALDGTPTKELWELALGERLNHRAVLQDGERGEYLQEALNLNIVRTSEHVKPYNSKGHVHTESDAALLEEIEDAHGERPGVITSATAISEYKEADVLGLTDGSTYYGNVLGSNEFKEKRVGAVIGSNHYGDDFIQKWGAYAGETVERNGGKGAELSYGPFGDKVLTHMREHDTLQAVMRFGRDGNGAVVYTHTDTLPEWVPLAGEARVTNTRSDGERAVISALEDLGTATTEAIQEHPEVSLSRQQVFTHLERLRERGVLDREQDTEDGRRYVWKDDGLHRVNDHGEVELDPVELDELDDDEVRQVARSSIYTWEFTNREDLAAESPDDRGVTPTDPSGRPASEGDTPPDPAD</sequence>
<reference evidence="2" key="2">
    <citation type="submission" date="2020-09" db="EMBL/GenBank/DDBJ databases">
        <authorList>
            <person name="Sun Q."/>
            <person name="Ohkuma M."/>
        </authorList>
    </citation>
    <scope>NUCLEOTIDE SEQUENCE</scope>
    <source>
        <strain evidence="2">JCM 14359</strain>
    </source>
</reference>